<dbReference type="PANTHER" id="PTHR43298:SF2">
    <property type="entry name" value="FMN_FAD EXPORTER YEEO-RELATED"/>
    <property type="match status" value="1"/>
</dbReference>
<dbReference type="InterPro" id="IPR050222">
    <property type="entry name" value="MATE_MdtK"/>
</dbReference>
<evidence type="ECO:0000256" key="9">
    <source>
        <dbReference type="ARBA" id="ARBA00031636"/>
    </source>
</evidence>
<organism evidence="11 12">
    <name type="scientific">Sphingomonas caseinilyticus</name>
    <dbReference type="NCBI Taxonomy" id="2908205"/>
    <lineage>
        <taxon>Bacteria</taxon>
        <taxon>Pseudomonadati</taxon>
        <taxon>Pseudomonadota</taxon>
        <taxon>Alphaproteobacteria</taxon>
        <taxon>Sphingomonadales</taxon>
        <taxon>Sphingomonadaceae</taxon>
        <taxon>Sphingomonas</taxon>
    </lineage>
</organism>
<dbReference type="CDD" id="cd13131">
    <property type="entry name" value="MATE_NorM_like"/>
    <property type="match status" value="1"/>
</dbReference>
<dbReference type="Proteomes" id="UP001203410">
    <property type="component" value="Unassembled WGS sequence"/>
</dbReference>
<comment type="caution">
    <text evidence="11">The sequence shown here is derived from an EMBL/GenBank/DDBJ whole genome shotgun (WGS) entry which is preliminary data.</text>
</comment>
<keyword evidence="2" id="KW-0813">Transport</keyword>
<feature type="transmembrane region" description="Helical" evidence="10">
    <location>
        <begin position="143"/>
        <end position="160"/>
    </location>
</feature>
<feature type="transmembrane region" description="Helical" evidence="10">
    <location>
        <begin position="254"/>
        <end position="279"/>
    </location>
</feature>
<evidence type="ECO:0000256" key="6">
    <source>
        <dbReference type="ARBA" id="ARBA00022989"/>
    </source>
</evidence>
<keyword evidence="5 10" id="KW-0812">Transmembrane</keyword>
<feature type="transmembrane region" description="Helical" evidence="10">
    <location>
        <begin position="329"/>
        <end position="347"/>
    </location>
</feature>
<evidence type="ECO:0000256" key="1">
    <source>
        <dbReference type="ARBA" id="ARBA00004429"/>
    </source>
</evidence>
<keyword evidence="6 10" id="KW-1133">Transmembrane helix</keyword>
<evidence type="ECO:0000256" key="7">
    <source>
        <dbReference type="ARBA" id="ARBA00023065"/>
    </source>
</evidence>
<keyword evidence="12" id="KW-1185">Reference proteome</keyword>
<feature type="transmembrane region" description="Helical" evidence="10">
    <location>
        <begin position="431"/>
        <end position="451"/>
    </location>
</feature>
<evidence type="ECO:0000313" key="11">
    <source>
        <dbReference type="EMBL" id="MCL6699410.1"/>
    </source>
</evidence>
<dbReference type="InterPro" id="IPR002528">
    <property type="entry name" value="MATE_fam"/>
</dbReference>
<feature type="transmembrane region" description="Helical" evidence="10">
    <location>
        <begin position="60"/>
        <end position="85"/>
    </location>
</feature>
<evidence type="ECO:0000256" key="4">
    <source>
        <dbReference type="ARBA" id="ARBA00022475"/>
    </source>
</evidence>
<comment type="subcellular location">
    <subcellularLocation>
        <location evidence="1">Cell inner membrane</location>
        <topology evidence="1">Multi-pass membrane protein</topology>
    </subcellularLocation>
</comment>
<dbReference type="RefSeq" id="WP_249904824.1">
    <property type="nucleotide sequence ID" value="NZ_JAMGBA010000002.1"/>
</dbReference>
<evidence type="ECO:0000256" key="5">
    <source>
        <dbReference type="ARBA" id="ARBA00022692"/>
    </source>
</evidence>
<feature type="transmembrane region" description="Helical" evidence="10">
    <location>
        <begin position="367"/>
        <end position="384"/>
    </location>
</feature>
<name>A0ABT0RWK4_9SPHN</name>
<dbReference type="NCBIfam" id="TIGR00797">
    <property type="entry name" value="matE"/>
    <property type="match status" value="1"/>
</dbReference>
<dbReference type="EMBL" id="JAMGBA010000002">
    <property type="protein sequence ID" value="MCL6699410.1"/>
    <property type="molecule type" value="Genomic_DNA"/>
</dbReference>
<accession>A0ABT0RWK4</accession>
<evidence type="ECO:0000313" key="12">
    <source>
        <dbReference type="Proteomes" id="UP001203410"/>
    </source>
</evidence>
<feature type="transmembrane region" description="Helical" evidence="10">
    <location>
        <begin position="172"/>
        <end position="192"/>
    </location>
</feature>
<keyword evidence="3" id="KW-0050">Antiport</keyword>
<evidence type="ECO:0000256" key="2">
    <source>
        <dbReference type="ARBA" id="ARBA00022448"/>
    </source>
</evidence>
<evidence type="ECO:0000256" key="8">
    <source>
        <dbReference type="ARBA" id="ARBA00023136"/>
    </source>
</evidence>
<proteinExistence type="predicted"/>
<feature type="transmembrane region" description="Helical" evidence="10">
    <location>
        <begin position="198"/>
        <end position="226"/>
    </location>
</feature>
<feature type="transmembrane region" description="Helical" evidence="10">
    <location>
        <begin position="20"/>
        <end position="40"/>
    </location>
</feature>
<feature type="transmembrane region" description="Helical" evidence="10">
    <location>
        <begin position="405"/>
        <end position="425"/>
    </location>
</feature>
<keyword evidence="8 10" id="KW-0472">Membrane</keyword>
<feature type="transmembrane region" description="Helical" evidence="10">
    <location>
        <begin position="285"/>
        <end position="304"/>
    </location>
</feature>
<sequence length="466" mass="50591">MEAIPVLSTASGRQAWRAELGATLSLAWPLILSNLTYAAIQATDVVLMGWLGARPLAASALGINLVFAFSLVCLGLVTASSPMMATAIGAKIQVVHDVRRTFRQSLWMIVTVMVPIWLVLWNSEPIILALGQEPALARDAQTFIHGYMWSMMPFLFFQAMRNFVAALERPGWVLVISLFGIGANALLGYGLIFGHFGLPALGIFGGGLASSIVWTVLALMLAVVIVTDRQFRRFHLFGRFWRPDWPRYRKLWRLGLPIGLAMGFEGGVFSAAAYLMGLIDAESVAAHAVALQIAAMAFMVPWGLSQAATVRVGRCLGEGDKPGIARSGWTAWMLGVGFMAMTAIVIWSIPRDLITIFLDDTAENARVIALATSFLAIAAIFQIVDGAQVVGAGMLRGLHDTRVPMIFAFVGYWAIGIGIGAWLAFRQGWQGQGIWTGLAVGLAIVAVLMLWRWTRRETLGLTRVAS</sequence>
<protein>
    <recommendedName>
        <fullName evidence="9">Multidrug-efflux transporter</fullName>
    </recommendedName>
</protein>
<dbReference type="PANTHER" id="PTHR43298">
    <property type="entry name" value="MULTIDRUG RESISTANCE PROTEIN NORM-RELATED"/>
    <property type="match status" value="1"/>
</dbReference>
<keyword evidence="4" id="KW-1003">Cell membrane</keyword>
<dbReference type="Pfam" id="PF01554">
    <property type="entry name" value="MatE"/>
    <property type="match status" value="2"/>
</dbReference>
<dbReference type="InterPro" id="IPR048279">
    <property type="entry name" value="MdtK-like"/>
</dbReference>
<keyword evidence="7" id="KW-0406">Ion transport</keyword>
<feature type="transmembrane region" description="Helical" evidence="10">
    <location>
        <begin position="106"/>
        <end position="123"/>
    </location>
</feature>
<gene>
    <name evidence="11" type="ORF">LZ496_11535</name>
</gene>
<reference evidence="11 12" key="1">
    <citation type="submission" date="2022-05" db="EMBL/GenBank/DDBJ databases">
        <authorList>
            <person name="Jo J.-H."/>
            <person name="Im W.-T."/>
        </authorList>
    </citation>
    <scope>NUCLEOTIDE SEQUENCE [LARGE SCALE GENOMIC DNA]</scope>
    <source>
        <strain evidence="11 12">NSE70-1</strain>
    </source>
</reference>
<evidence type="ECO:0000256" key="10">
    <source>
        <dbReference type="SAM" id="Phobius"/>
    </source>
</evidence>
<dbReference type="PIRSF" id="PIRSF006603">
    <property type="entry name" value="DinF"/>
    <property type="match status" value="1"/>
</dbReference>
<evidence type="ECO:0000256" key="3">
    <source>
        <dbReference type="ARBA" id="ARBA00022449"/>
    </source>
</evidence>